<comment type="caution">
    <text evidence="4">The sequence shown here is derived from an EMBL/GenBank/DDBJ whole genome shotgun (WGS) entry which is preliminary data.</text>
</comment>
<dbReference type="SUPFAM" id="SSF57756">
    <property type="entry name" value="Retrovirus zinc finger-like domains"/>
    <property type="match status" value="1"/>
</dbReference>
<dbReference type="GO" id="GO:0008270">
    <property type="term" value="F:zinc ion binding"/>
    <property type="evidence" value="ECO:0007669"/>
    <property type="project" value="UniProtKB-KW"/>
</dbReference>
<keyword evidence="2" id="KW-0479">Metal-binding</keyword>
<evidence type="ECO:0000259" key="3">
    <source>
        <dbReference type="PROSITE" id="PS50158"/>
    </source>
</evidence>
<evidence type="ECO:0000313" key="5">
    <source>
        <dbReference type="Proteomes" id="UP000012065"/>
    </source>
</evidence>
<dbReference type="InterPro" id="IPR001878">
    <property type="entry name" value="Znf_CCHC"/>
</dbReference>
<keyword evidence="1" id="KW-0507">mRNA processing</keyword>
<protein>
    <recommendedName>
        <fullName evidence="3">CCHC-type domain-containing protein</fullName>
    </recommendedName>
</protein>
<accession>M5CH68</accession>
<dbReference type="Gene3D" id="4.10.60.10">
    <property type="entry name" value="Zinc finger, CCHC-type"/>
    <property type="match status" value="1"/>
</dbReference>
<dbReference type="InterPro" id="IPR036875">
    <property type="entry name" value="Znf_CCHC_sf"/>
</dbReference>
<dbReference type="GO" id="GO:0006397">
    <property type="term" value="P:mRNA processing"/>
    <property type="evidence" value="ECO:0007669"/>
    <property type="project" value="UniProtKB-KW"/>
</dbReference>
<evidence type="ECO:0000256" key="1">
    <source>
        <dbReference type="ARBA" id="ARBA00022664"/>
    </source>
</evidence>
<keyword evidence="2" id="KW-0862">Zinc</keyword>
<dbReference type="EMBL" id="CAOJ01017057">
    <property type="protein sequence ID" value="CCO37342.1"/>
    <property type="molecule type" value="Genomic_DNA"/>
</dbReference>
<dbReference type="AlphaFoldDB" id="M5CH68"/>
<keyword evidence="2" id="KW-0863">Zinc-finger</keyword>
<sequence length="354" mass="38171">MAAEHLSRLHALLQQALMDANAPVGLAPVTPLPPAAADPPRIDGSCPKFDGTIAAHHVWASRARSFFEDQWSAITSAARVRSLFSQALEGDAAELAADTLPQVPLPVGATNDLAHRQATLAALLNWARDNFADHAAGQKAILEFGRLRQPNEQHSFGPFLAKFEQLRTRGGLLNGTEEAAVDLRRKIRAELAARESIEAIDVSQAGQYGALVSACRFWDARTPGKAPKVERIAAPFVEKIPPAKLLGNNVKWEWHADVPANLRGRMDSQVRGDGRTTREVLVAEARCFHCRRQGHAAGQCPDKTQVLVARPPQVPAQPPAHAAPSFTQDDLNNAVAVAVAQAMASLRVASNDEQ</sequence>
<proteinExistence type="predicted"/>
<evidence type="ECO:0000256" key="2">
    <source>
        <dbReference type="PROSITE-ProRule" id="PRU00047"/>
    </source>
</evidence>
<dbReference type="Proteomes" id="UP000012065">
    <property type="component" value="Unassembled WGS sequence"/>
</dbReference>
<name>M5CH68_THACB</name>
<gene>
    <name evidence="4" type="ORF">BN14_11497</name>
</gene>
<evidence type="ECO:0000313" key="4">
    <source>
        <dbReference type="EMBL" id="CCO37342.1"/>
    </source>
</evidence>
<dbReference type="GO" id="GO:0003676">
    <property type="term" value="F:nucleic acid binding"/>
    <property type="evidence" value="ECO:0007669"/>
    <property type="project" value="InterPro"/>
</dbReference>
<dbReference type="HOGENOM" id="CLU_783431_0_0_1"/>
<feature type="domain" description="CCHC-type" evidence="3">
    <location>
        <begin position="286"/>
        <end position="302"/>
    </location>
</feature>
<organism evidence="4 5">
    <name type="scientific">Thanatephorus cucumeris (strain AG1-IB / isolate 7/3/14)</name>
    <name type="common">Lettuce bottom rot fungus</name>
    <name type="synonym">Rhizoctonia solani</name>
    <dbReference type="NCBI Taxonomy" id="1108050"/>
    <lineage>
        <taxon>Eukaryota</taxon>
        <taxon>Fungi</taxon>
        <taxon>Dikarya</taxon>
        <taxon>Basidiomycota</taxon>
        <taxon>Agaricomycotina</taxon>
        <taxon>Agaricomycetes</taxon>
        <taxon>Cantharellales</taxon>
        <taxon>Ceratobasidiaceae</taxon>
        <taxon>Rhizoctonia</taxon>
        <taxon>Rhizoctonia solani AG-1</taxon>
    </lineage>
</organism>
<dbReference type="PROSITE" id="PS50158">
    <property type="entry name" value="ZF_CCHC"/>
    <property type="match status" value="1"/>
</dbReference>
<reference evidence="4 5" key="1">
    <citation type="journal article" date="2013" name="J. Biotechnol.">
        <title>Establishment and interpretation of the genome sequence of the phytopathogenic fungus Rhizoctonia solani AG1-IB isolate 7/3/14.</title>
        <authorList>
            <person name="Wibberg D.W."/>
            <person name="Jelonek L.J."/>
            <person name="Rupp O.R."/>
            <person name="Hennig M.H."/>
            <person name="Eikmeyer F.E."/>
            <person name="Goesmann A.G."/>
            <person name="Hartmann A.H."/>
            <person name="Borriss R.B."/>
            <person name="Grosch R.G."/>
            <person name="Puehler A.P."/>
            <person name="Schlueter A.S."/>
        </authorList>
    </citation>
    <scope>NUCLEOTIDE SEQUENCE [LARGE SCALE GENOMIC DNA]</scope>
    <source>
        <strain evidence="5">AG1-IB / isolate 7/3/14</strain>
    </source>
</reference>